<reference evidence="9 10" key="1">
    <citation type="journal article" date="2016" name="Sci. Rep.">
        <title>Genomic and phenotypic characterization of the species Acinetobacter venetianus.</title>
        <authorList>
            <person name="Fondi M."/>
            <person name="Maida I."/>
            <person name="Perrin E."/>
            <person name="Orlandini V."/>
            <person name="La Torre L."/>
            <person name="Bosi E."/>
            <person name="Negroni A."/>
            <person name="Zanaroli G."/>
            <person name="Fava F."/>
            <person name="Decorosi F."/>
            <person name="Giovannetti L."/>
            <person name="Viti C."/>
            <person name="Vaneechoutte M."/>
            <person name="Dijkshoorn L."/>
            <person name="Fani R."/>
        </authorList>
    </citation>
    <scope>NUCLEOTIDE SEQUENCE [LARGE SCALE GENOMIC DNA]</scope>
    <source>
        <strain evidence="9 10">LUH13518</strain>
    </source>
</reference>
<proteinExistence type="inferred from homology"/>
<dbReference type="AlphaFoldDB" id="A0A150HWT4"/>
<gene>
    <name evidence="9" type="primary">bla</name>
    <name evidence="9" type="ORF">AVENLUH13518_01094</name>
</gene>
<dbReference type="NCBIfam" id="NF033653">
    <property type="entry name" value="blaOXA-266_like"/>
    <property type="match status" value="1"/>
</dbReference>
<dbReference type="NCBIfam" id="NF012161">
    <property type="entry name" value="bla_class_D_main"/>
    <property type="match status" value="1"/>
</dbReference>
<dbReference type="SUPFAM" id="SSF56601">
    <property type="entry name" value="beta-lactamase/transpeptidase-like"/>
    <property type="match status" value="1"/>
</dbReference>
<dbReference type="PATRIC" id="fig|52133.19.peg.1115"/>
<sequence>MRKKLKVALLCSSLCLSLGLVACHSLNSELHIAEQQKQQQKISKLFVNTKTEGVFVTYDGQKIHEYGNTLNRAQTSYIPASTFKMLNALIGIQHHKTTPNEVFKWNGEKRRFKSWEKDLTLTEAIQASAVPIYQELARRIGLDLMVSEVKRIGFGNSDIGNQVDNFWLVGPLKITPIQEVRFAYALANEQLAFDIPVQQQVKQMLLVDQVNGTKVYAKSGWGMDVEPQVGWWTGWVEQPDGKVTAFSLNMEMNKTEHVEARKMIVYEALQQLGLIQH</sequence>
<keyword evidence="5 9" id="KW-0378">Hydrolase</keyword>
<evidence type="ECO:0000256" key="2">
    <source>
        <dbReference type="ARBA" id="ARBA00007898"/>
    </source>
</evidence>
<keyword evidence="6" id="KW-0046">Antibiotic resistance</keyword>
<dbReference type="RefSeq" id="WP_061524296.1">
    <property type="nucleotide sequence ID" value="NZ_JRHX01000034.1"/>
</dbReference>
<dbReference type="GO" id="GO:0008800">
    <property type="term" value="F:beta-lactamase activity"/>
    <property type="evidence" value="ECO:0007669"/>
    <property type="project" value="UniProtKB-EC"/>
</dbReference>
<dbReference type="InterPro" id="IPR050515">
    <property type="entry name" value="Beta-lactam/transpept"/>
</dbReference>
<dbReference type="EMBL" id="JRHX01000034">
    <property type="protein sequence ID" value="KXZ71518.1"/>
    <property type="molecule type" value="Genomic_DNA"/>
</dbReference>
<evidence type="ECO:0000256" key="3">
    <source>
        <dbReference type="ARBA" id="ARBA00012865"/>
    </source>
</evidence>
<dbReference type="InterPro" id="IPR012338">
    <property type="entry name" value="Beta-lactam/transpept-like"/>
</dbReference>
<keyword evidence="4 7" id="KW-0732">Signal</keyword>
<dbReference type="PROSITE" id="PS51257">
    <property type="entry name" value="PROKAR_LIPOPROTEIN"/>
    <property type="match status" value="1"/>
</dbReference>
<dbReference type="Proteomes" id="UP000075544">
    <property type="component" value="Unassembled WGS sequence"/>
</dbReference>
<dbReference type="PANTHER" id="PTHR30627:SF6">
    <property type="entry name" value="BETA-LACTAMASE YBXI-RELATED"/>
    <property type="match status" value="1"/>
</dbReference>
<protein>
    <recommendedName>
        <fullName evidence="3">beta-lactamase</fullName>
        <ecNumber evidence="3">3.5.2.6</ecNumber>
    </recommendedName>
</protein>
<dbReference type="GO" id="GO:0071555">
    <property type="term" value="P:cell wall organization"/>
    <property type="evidence" value="ECO:0007669"/>
    <property type="project" value="TreeGrafter"/>
</dbReference>
<name>A0A150HWT4_9GAMM</name>
<comment type="similarity">
    <text evidence="2">Belongs to the class-D beta-lactamase family.</text>
</comment>
<evidence type="ECO:0000256" key="1">
    <source>
        <dbReference type="ARBA" id="ARBA00001526"/>
    </source>
</evidence>
<dbReference type="GO" id="GO:0005886">
    <property type="term" value="C:plasma membrane"/>
    <property type="evidence" value="ECO:0007669"/>
    <property type="project" value="TreeGrafter"/>
</dbReference>
<comment type="caution">
    <text evidence="9">The sequence shown here is derived from an EMBL/GenBank/DDBJ whole genome shotgun (WGS) entry which is preliminary data.</text>
</comment>
<evidence type="ECO:0000256" key="6">
    <source>
        <dbReference type="ARBA" id="ARBA00023251"/>
    </source>
</evidence>
<dbReference type="PANTHER" id="PTHR30627">
    <property type="entry name" value="PEPTIDOGLYCAN D,D-TRANSPEPTIDASE"/>
    <property type="match status" value="1"/>
</dbReference>
<evidence type="ECO:0000313" key="9">
    <source>
        <dbReference type="EMBL" id="KXZ71518.1"/>
    </source>
</evidence>
<evidence type="ECO:0000256" key="5">
    <source>
        <dbReference type="ARBA" id="ARBA00022801"/>
    </source>
</evidence>
<feature type="chain" id="PRO_5007563075" description="beta-lactamase" evidence="7">
    <location>
        <begin position="23"/>
        <end position="277"/>
    </location>
</feature>
<evidence type="ECO:0000256" key="4">
    <source>
        <dbReference type="ARBA" id="ARBA00022729"/>
    </source>
</evidence>
<accession>A0A150HWT4</accession>
<dbReference type="GO" id="GO:0008658">
    <property type="term" value="F:penicillin binding"/>
    <property type="evidence" value="ECO:0007669"/>
    <property type="project" value="InterPro"/>
</dbReference>
<evidence type="ECO:0000313" key="10">
    <source>
        <dbReference type="Proteomes" id="UP000075544"/>
    </source>
</evidence>
<evidence type="ECO:0000259" key="8">
    <source>
        <dbReference type="Pfam" id="PF00905"/>
    </source>
</evidence>
<evidence type="ECO:0000256" key="7">
    <source>
        <dbReference type="SAM" id="SignalP"/>
    </source>
</evidence>
<feature type="domain" description="Penicillin-binding protein transpeptidase" evidence="8">
    <location>
        <begin position="47"/>
        <end position="268"/>
    </location>
</feature>
<comment type="catalytic activity">
    <reaction evidence="1">
        <text>a beta-lactam + H2O = a substituted beta-amino acid</text>
        <dbReference type="Rhea" id="RHEA:20401"/>
        <dbReference type="ChEBI" id="CHEBI:15377"/>
        <dbReference type="ChEBI" id="CHEBI:35627"/>
        <dbReference type="ChEBI" id="CHEBI:140347"/>
        <dbReference type="EC" id="3.5.2.6"/>
    </reaction>
</comment>
<dbReference type="Gene3D" id="3.40.710.10">
    <property type="entry name" value="DD-peptidase/beta-lactamase superfamily"/>
    <property type="match status" value="1"/>
</dbReference>
<dbReference type="GO" id="GO:0046677">
    <property type="term" value="P:response to antibiotic"/>
    <property type="evidence" value="ECO:0007669"/>
    <property type="project" value="UniProtKB-KW"/>
</dbReference>
<dbReference type="InterPro" id="IPR001460">
    <property type="entry name" value="PCN-bd_Tpept"/>
</dbReference>
<feature type="signal peptide" evidence="7">
    <location>
        <begin position="1"/>
        <end position="22"/>
    </location>
</feature>
<organism evidence="9 10">
    <name type="scientific">Acinetobacter venetianus</name>
    <dbReference type="NCBI Taxonomy" id="52133"/>
    <lineage>
        <taxon>Bacteria</taxon>
        <taxon>Pseudomonadati</taxon>
        <taxon>Pseudomonadota</taxon>
        <taxon>Gammaproteobacteria</taxon>
        <taxon>Moraxellales</taxon>
        <taxon>Moraxellaceae</taxon>
        <taxon>Acinetobacter</taxon>
    </lineage>
</organism>
<dbReference type="Pfam" id="PF00905">
    <property type="entry name" value="Transpeptidase"/>
    <property type="match status" value="1"/>
</dbReference>
<dbReference type="EC" id="3.5.2.6" evidence="3"/>